<reference evidence="2 3" key="1">
    <citation type="journal article" date="2012" name="Science">
        <title>The Paleozoic origin of enzymatic lignin decomposition reconstructed from 31 fungal genomes.</title>
        <authorList>
            <person name="Floudas D."/>
            <person name="Binder M."/>
            <person name="Riley R."/>
            <person name="Barry K."/>
            <person name="Blanchette R.A."/>
            <person name="Henrissat B."/>
            <person name="Martinez A.T."/>
            <person name="Otillar R."/>
            <person name="Spatafora J.W."/>
            <person name="Yadav J.S."/>
            <person name="Aerts A."/>
            <person name="Benoit I."/>
            <person name="Boyd A."/>
            <person name="Carlson A."/>
            <person name="Copeland A."/>
            <person name="Coutinho P.M."/>
            <person name="de Vries R.P."/>
            <person name="Ferreira P."/>
            <person name="Findley K."/>
            <person name="Foster B."/>
            <person name="Gaskell J."/>
            <person name="Glotzer D."/>
            <person name="Gorecki P."/>
            <person name="Heitman J."/>
            <person name="Hesse C."/>
            <person name="Hori C."/>
            <person name="Igarashi K."/>
            <person name="Jurgens J.A."/>
            <person name="Kallen N."/>
            <person name="Kersten P."/>
            <person name="Kohler A."/>
            <person name="Kuees U."/>
            <person name="Kumar T.K.A."/>
            <person name="Kuo A."/>
            <person name="LaButti K."/>
            <person name="Larrondo L.F."/>
            <person name="Lindquist E."/>
            <person name="Ling A."/>
            <person name="Lombard V."/>
            <person name="Lucas S."/>
            <person name="Lundell T."/>
            <person name="Martin R."/>
            <person name="McLaughlin D.J."/>
            <person name="Morgenstern I."/>
            <person name="Morin E."/>
            <person name="Murat C."/>
            <person name="Nagy L.G."/>
            <person name="Nolan M."/>
            <person name="Ohm R.A."/>
            <person name="Patyshakuliyeva A."/>
            <person name="Rokas A."/>
            <person name="Ruiz-Duenas F.J."/>
            <person name="Sabat G."/>
            <person name="Salamov A."/>
            <person name="Samejima M."/>
            <person name="Schmutz J."/>
            <person name="Slot J.C."/>
            <person name="St John F."/>
            <person name="Stenlid J."/>
            <person name="Sun H."/>
            <person name="Sun S."/>
            <person name="Syed K."/>
            <person name="Tsang A."/>
            <person name="Wiebenga A."/>
            <person name="Young D."/>
            <person name="Pisabarro A."/>
            <person name="Eastwood D.C."/>
            <person name="Martin F."/>
            <person name="Cullen D."/>
            <person name="Grigoriev I.V."/>
            <person name="Hibbett D.S."/>
        </authorList>
    </citation>
    <scope>NUCLEOTIDE SEQUENCE [LARGE SCALE GENOMIC DNA]</scope>
    <source>
        <strain evidence="2 3">DJM-731 SS1</strain>
    </source>
</reference>
<dbReference type="PANTHER" id="PTHR43157:SF31">
    <property type="entry name" value="PHOSPHATIDYLINOSITOL-GLYCAN BIOSYNTHESIS CLASS F PROTEIN"/>
    <property type="match status" value="1"/>
</dbReference>
<dbReference type="RefSeq" id="XP_040624248.1">
    <property type="nucleotide sequence ID" value="XM_040777430.1"/>
</dbReference>
<dbReference type="HOGENOM" id="CLU_010194_44_4_1"/>
<dbReference type="InterPro" id="IPR036291">
    <property type="entry name" value="NAD(P)-bd_dom_sf"/>
</dbReference>
<dbReference type="STRING" id="1858805.M5FNF4"/>
<evidence type="ECO:0000313" key="2">
    <source>
        <dbReference type="EMBL" id="EJT97350.1"/>
    </source>
</evidence>
<dbReference type="EMBL" id="JH795877">
    <property type="protein sequence ID" value="EJT97350.1"/>
    <property type="molecule type" value="Genomic_DNA"/>
</dbReference>
<dbReference type="Gene3D" id="3.40.50.720">
    <property type="entry name" value="NAD(P)-binding Rossmann-like Domain"/>
    <property type="match status" value="1"/>
</dbReference>
<keyword evidence="1" id="KW-0560">Oxidoreductase</keyword>
<dbReference type="OrthoDB" id="542013at2759"/>
<dbReference type="GO" id="GO:0016491">
    <property type="term" value="F:oxidoreductase activity"/>
    <property type="evidence" value="ECO:0007669"/>
    <property type="project" value="UniProtKB-KW"/>
</dbReference>
<evidence type="ECO:0000256" key="1">
    <source>
        <dbReference type="ARBA" id="ARBA00023002"/>
    </source>
</evidence>
<dbReference type="Proteomes" id="UP000030653">
    <property type="component" value="Unassembled WGS sequence"/>
</dbReference>
<dbReference type="AlphaFoldDB" id="M5FNF4"/>
<dbReference type="PRINTS" id="PR00081">
    <property type="entry name" value="GDHRDH"/>
</dbReference>
<dbReference type="InterPro" id="IPR002347">
    <property type="entry name" value="SDR_fam"/>
</dbReference>
<keyword evidence="3" id="KW-1185">Reference proteome</keyword>
<dbReference type="Pfam" id="PF00106">
    <property type="entry name" value="adh_short"/>
    <property type="match status" value="1"/>
</dbReference>
<accession>M5FNF4</accession>
<sequence length="325" mass="35755">MSITALPPNTTLQGRSVLITGANVGLGFSAALLALQLGASPLYITCRSAEKGKKARDELLADPLVKKKNPRAIVKVYELEMSKWDGVTSFAKKFLDDRQAASEALDIAILNAGMANLEHELAPTGNEMVLQVNYLSTALLSLLLLPLLKKSITTEHTARLTFITSGSHKSTSLKHPPPNDVNYLTSLNAKKTFSAMNRYGLSQLLLILFLRDLCEKISSDKVIINNVCPGMINTSLDRKVPWIMVLVIWAWKFTSGNPVEKGAQCYIAAVANVGPESHGLWYQRMMLTSYSDVVTGPESKVLRERIWGETMEQLRKISPGVDKNI</sequence>
<evidence type="ECO:0000313" key="3">
    <source>
        <dbReference type="Proteomes" id="UP000030653"/>
    </source>
</evidence>
<protein>
    <submittedName>
        <fullName evidence="2">NADP-binding protein</fullName>
    </submittedName>
</protein>
<name>M5FNF4_DACPD</name>
<dbReference type="PANTHER" id="PTHR43157">
    <property type="entry name" value="PHOSPHATIDYLINOSITOL-GLYCAN BIOSYNTHESIS CLASS F PROTEIN-RELATED"/>
    <property type="match status" value="1"/>
</dbReference>
<organism evidence="2 3">
    <name type="scientific">Dacryopinax primogenitus (strain DJM 731)</name>
    <name type="common">Brown rot fungus</name>
    <dbReference type="NCBI Taxonomy" id="1858805"/>
    <lineage>
        <taxon>Eukaryota</taxon>
        <taxon>Fungi</taxon>
        <taxon>Dikarya</taxon>
        <taxon>Basidiomycota</taxon>
        <taxon>Agaricomycotina</taxon>
        <taxon>Dacrymycetes</taxon>
        <taxon>Dacrymycetales</taxon>
        <taxon>Dacrymycetaceae</taxon>
        <taxon>Dacryopinax</taxon>
    </lineage>
</organism>
<dbReference type="GeneID" id="63692492"/>
<proteinExistence type="predicted"/>
<dbReference type="SUPFAM" id="SSF51735">
    <property type="entry name" value="NAD(P)-binding Rossmann-fold domains"/>
    <property type="match status" value="1"/>
</dbReference>
<gene>
    <name evidence="2" type="ORF">DACRYDRAFT_97182</name>
</gene>